<dbReference type="PROSITE" id="PS51820">
    <property type="entry name" value="PA14"/>
    <property type="match status" value="1"/>
</dbReference>
<accession>A0A0F9S7L2</accession>
<comment type="caution">
    <text evidence="5">The sequence shown here is derived from an EMBL/GenBank/DDBJ whole genome shotgun (WGS) entry which is preliminary data.</text>
</comment>
<organism evidence="5">
    <name type="scientific">marine sediment metagenome</name>
    <dbReference type="NCBI Taxonomy" id="412755"/>
    <lineage>
        <taxon>unclassified sequences</taxon>
        <taxon>metagenomes</taxon>
        <taxon>ecological metagenomes</taxon>
    </lineage>
</organism>
<dbReference type="GO" id="GO:0046872">
    <property type="term" value="F:metal ion binding"/>
    <property type="evidence" value="ECO:0007669"/>
    <property type="project" value="UniProtKB-KW"/>
</dbReference>
<protein>
    <recommendedName>
        <fullName evidence="4">PA14 domain-containing protein</fullName>
    </recommendedName>
</protein>
<keyword evidence="1" id="KW-0479">Metal-binding</keyword>
<dbReference type="Pfam" id="PF05567">
    <property type="entry name" value="T4P_PilY1"/>
    <property type="match status" value="1"/>
</dbReference>
<evidence type="ECO:0000256" key="3">
    <source>
        <dbReference type="SAM" id="MobiDB-lite"/>
    </source>
</evidence>
<feature type="region of interest" description="Disordered" evidence="3">
    <location>
        <begin position="1609"/>
        <end position="1634"/>
    </location>
</feature>
<dbReference type="Pfam" id="PF07691">
    <property type="entry name" value="PA14"/>
    <property type="match status" value="1"/>
</dbReference>
<gene>
    <name evidence="5" type="ORF">LCGC14_0553930</name>
</gene>
<evidence type="ECO:0000313" key="5">
    <source>
        <dbReference type="EMBL" id="KKN58252.1"/>
    </source>
</evidence>
<dbReference type="InterPro" id="IPR037524">
    <property type="entry name" value="PA14/GLEYA"/>
</dbReference>
<evidence type="ECO:0000256" key="2">
    <source>
        <dbReference type="ARBA" id="ARBA00022837"/>
    </source>
</evidence>
<feature type="compositionally biased region" description="Polar residues" evidence="3">
    <location>
        <begin position="1622"/>
        <end position="1634"/>
    </location>
</feature>
<name>A0A0F9S7L2_9ZZZZ</name>
<evidence type="ECO:0000259" key="4">
    <source>
        <dbReference type="PROSITE" id="PS51820"/>
    </source>
</evidence>
<dbReference type="EMBL" id="LAZR01000769">
    <property type="protein sequence ID" value="KKN58252.1"/>
    <property type="molecule type" value="Genomic_DNA"/>
</dbReference>
<dbReference type="InterPro" id="IPR011658">
    <property type="entry name" value="PA14_dom"/>
</dbReference>
<sequence>MRKIYLPILILFLSISNAGAVTSIAQYPLFLTNGVPPIVMLTMGRDHKLYYEAYNDASDLNDDGQLDIGYDPEIDYFGYFDSYKCYTYSSDLFSPVSKTSNKQCSGNWSGDFLNYVTTSRMDALRKVLYGGFRSVDTTSQTVLKRAFIPQDAHSWGKEYTSTVVNGYDISKYTPLSQPTIGTRHLFANTSLSYSGQPLMRVLNDSTYRIWEWVSIERPVAGTKCLDGGSGPNCAKAGGTSGVTVPSTVLSNVVRKIYNISGTGSNHPNNRNDFNTWEINYAIPAKLDGSGSMTTIEGNDNPYGADDNYMTVVTAELNIPSSGNYEFTVDGDDAVDVIIDDLYVAGYYGGHGFCNCDTHTTGSISLAAGTHTIKFRHEERTGGDGFVLRWVKTIPTSKITDYSVNVKACVTDLLESNCKAYSDDTTTTYKPTGILQRYGEDDLMAFGLLTGSYTNNTAGGVIRKNIASFTDEVNLETGIFTSMSGIVDTLNKLRVESFSYSNHLYKSGFITTRSIKNGEAQEWGNPIAEMMYEGLRYFAGKASPTSAFNDGVKDGTDKTLGLPLPKWVDPYRTTDGGYAHCAKPLQLVISDINSSYDSDQVPGSYFSSFTGDLTGMNVSALADNIWAGESEATNIFIGQSGTNSDGTPSAKTVNSFSNIRGLAPEEPTKLGSYYSGSVALYGKKNDLNTVKGEQNVDTLSVALASPLPRITIPIAGKTVTLVPFAKSVGGNSISNKKGDFQPTNQIVDFYIEKIVNTNAGNMDASVNGGRPYGLFRINYEDVEQAADHDMDAIVEYIFTVNGSNQLEVELNSTYAAGGIDQHIGYVISGTTQDGTYLDVRDVPDNASDGDEDYFLDTTPSGIWNDNIPLPLYSKRTFTVGTSASASFIKHDPLWYAAKWSMTDTNENGTLETDEWDTDNDGSPDGYFLVTNAGKLETQLNKAFAEIIARTSSSAAVATNSTRLDTNTKIYQARFNSREWSGQLLAYDLDDTTGEIGNQVWDAADLIPAENSRNIFSYNPLATGSSKGIEFEYANLNTKQKAALSKDATGTVDTKGLLRTNYIRGDHSNEIPDGLFRPRTSILGDVVNSDPWFVGQSDNLGYSVLNGTEGTSYPAYLTSKKTKTAMLYFGANDGMLHAIDANTGIEKFAYIPESLIPKLNLLASPLYGCTGTSCIPHEYFVDGAPKAGDAYINLGSGKSWYSILLGTLGGGGKGFFALDITKPTNASTTGAPNAFTNSNVMWEFSTTNIPNVDPIANPATFNQITNNIGYTISQGSIVRMNNGKWAAIVANGYESTNQRAVLFVIDIETGDIITMIDTGKGGSGSPNGLSTPIAVDENNDGTVDSIFAGDLLGNLWKFDMGSTTASGWKVAFIGADSKPAPLFIAKDANNVTQAISAKPQVGKHPDGGLMVYFGTGKYFEVNDQVVNASPQVNSFYAIRDQNAVITSKTSLQEQKILFETTIASLAIDLRVTSDTAIDYSTQKGWYMDLISPVNNAEGERVVSSPILRGGRVIFATLIPESDPCGWGGTSWLMELDAVNGRRLSTSPFDINGDGKFDTADLIQSYDTNKDGVIDSNDNVEVSGIRKHDIGIIKTPGIVTTEDGTEMKYVSGSSGNLDNIKESSGDPTGRQSWRQLR</sequence>
<feature type="domain" description="PA14" evidence="4">
    <location>
        <begin position="247"/>
        <end position="403"/>
    </location>
</feature>
<proteinExistence type="predicted"/>
<dbReference type="InterPro" id="IPR008707">
    <property type="entry name" value="B-propeller_PilY1"/>
</dbReference>
<keyword evidence="2" id="KW-0106">Calcium</keyword>
<evidence type="ECO:0000256" key="1">
    <source>
        <dbReference type="ARBA" id="ARBA00022723"/>
    </source>
</evidence>
<dbReference type="SUPFAM" id="SSF56988">
    <property type="entry name" value="Anthrax protective antigen"/>
    <property type="match status" value="1"/>
</dbReference>
<reference evidence="5" key="1">
    <citation type="journal article" date="2015" name="Nature">
        <title>Complex archaea that bridge the gap between prokaryotes and eukaryotes.</title>
        <authorList>
            <person name="Spang A."/>
            <person name="Saw J.H."/>
            <person name="Jorgensen S.L."/>
            <person name="Zaremba-Niedzwiedzka K."/>
            <person name="Martijn J."/>
            <person name="Lind A.E."/>
            <person name="van Eijk R."/>
            <person name="Schleper C."/>
            <person name="Guy L."/>
            <person name="Ettema T.J."/>
        </authorList>
    </citation>
    <scope>NUCLEOTIDE SEQUENCE</scope>
</reference>